<dbReference type="Pfam" id="PF13376">
    <property type="entry name" value="OmdA"/>
    <property type="match status" value="1"/>
</dbReference>
<reference evidence="1 2" key="1">
    <citation type="submission" date="2019-03" db="EMBL/GenBank/DDBJ databases">
        <title>Genomic Encyclopedia of Type Strains, Phase IV (KMG-IV): sequencing the most valuable type-strain genomes for metagenomic binning, comparative biology and taxonomic classification.</title>
        <authorList>
            <person name="Goeker M."/>
        </authorList>
    </citation>
    <scope>NUCLEOTIDE SEQUENCE [LARGE SCALE GENOMIC DNA]</scope>
    <source>
        <strain evidence="1 2">DSM 22362</strain>
    </source>
</reference>
<evidence type="ECO:0008006" key="3">
    <source>
        <dbReference type="Google" id="ProtNLM"/>
    </source>
</evidence>
<keyword evidence="2" id="KW-1185">Reference proteome</keyword>
<accession>A0A4R3VSU0</accession>
<dbReference type="Proteomes" id="UP000295197">
    <property type="component" value="Unassembled WGS sequence"/>
</dbReference>
<name>A0A4R3VSU0_9SPHI</name>
<dbReference type="SUPFAM" id="SSF141694">
    <property type="entry name" value="AF2212/PG0164-like"/>
    <property type="match status" value="1"/>
</dbReference>
<gene>
    <name evidence="1" type="ORF">EDC17_104428</name>
</gene>
<comment type="caution">
    <text evidence="1">The sequence shown here is derived from an EMBL/GenBank/DDBJ whole genome shotgun (WGS) entry which is preliminary data.</text>
</comment>
<dbReference type="RefSeq" id="WP_132778609.1">
    <property type="nucleotide sequence ID" value="NZ_SMBZ01000044.1"/>
</dbReference>
<organism evidence="1 2">
    <name type="scientific">Sphingobacterium alimentarium</name>
    <dbReference type="NCBI Taxonomy" id="797292"/>
    <lineage>
        <taxon>Bacteria</taxon>
        <taxon>Pseudomonadati</taxon>
        <taxon>Bacteroidota</taxon>
        <taxon>Sphingobacteriia</taxon>
        <taxon>Sphingobacteriales</taxon>
        <taxon>Sphingobacteriaceae</taxon>
        <taxon>Sphingobacterium</taxon>
    </lineage>
</organism>
<evidence type="ECO:0000313" key="2">
    <source>
        <dbReference type="Proteomes" id="UP000295197"/>
    </source>
</evidence>
<proteinExistence type="predicted"/>
<dbReference type="OrthoDB" id="2243618at2"/>
<dbReference type="AlphaFoldDB" id="A0A4R3VSU0"/>
<protein>
    <recommendedName>
        <fullName evidence="3">Bacteriocin resistance YdeI/OmpD-like protein</fullName>
    </recommendedName>
</protein>
<sequence length="171" mass="19676">MEKVNDYKEYRFQAVLQLIGINPYVEIPPPILLAICNDAKRSKGPIPIVGTINQQPYQQTLLKYKGIWRLYINISMLPKSPQRIGELLEITIAVDPRDRTVPIHPAFEEMLQQDTIAFASYTQQSPSLKKEINRYLHTAKKKETLVKNIALAMGFLKGENRFIGRDPIKRN</sequence>
<evidence type="ECO:0000313" key="1">
    <source>
        <dbReference type="EMBL" id="TCV08490.1"/>
    </source>
</evidence>
<dbReference type="EMBL" id="SMBZ01000044">
    <property type="protein sequence ID" value="TCV08490.1"/>
    <property type="molecule type" value="Genomic_DNA"/>
</dbReference>